<evidence type="ECO:0000313" key="2">
    <source>
        <dbReference type="EMBL" id="TNN63841.1"/>
    </source>
</evidence>
<feature type="region of interest" description="Disordered" evidence="1">
    <location>
        <begin position="74"/>
        <end position="129"/>
    </location>
</feature>
<evidence type="ECO:0000313" key="3">
    <source>
        <dbReference type="Proteomes" id="UP000314294"/>
    </source>
</evidence>
<reference evidence="2 3" key="1">
    <citation type="submission" date="2019-03" db="EMBL/GenBank/DDBJ databases">
        <title>First draft genome of Liparis tanakae, snailfish: a comprehensive survey of snailfish specific genes.</title>
        <authorList>
            <person name="Kim W."/>
            <person name="Song I."/>
            <person name="Jeong J.-H."/>
            <person name="Kim D."/>
            <person name="Kim S."/>
            <person name="Ryu S."/>
            <person name="Song J.Y."/>
            <person name="Lee S.K."/>
        </authorList>
    </citation>
    <scope>NUCLEOTIDE SEQUENCE [LARGE SCALE GENOMIC DNA]</scope>
    <source>
        <tissue evidence="2">Muscle</tissue>
    </source>
</reference>
<accession>A0A4Z2HE05</accession>
<sequence length="158" mass="17525">MLAELHRLASLLRPSDLGGEMSSAVIEAQGEHFSRVLRFTWKCLRNVAPCGFMYPHGSLYLTVCVGYLGEEGTGDEDLHQHSDDELDDEENDGRRTFLGDAAETVTDGGLGLQGEEESPRQGLHLHHTGSPCTRAMRYHRTPKRNQVPANVAVNRKNL</sequence>
<dbReference type="EMBL" id="SRLO01000264">
    <property type="protein sequence ID" value="TNN63841.1"/>
    <property type="molecule type" value="Genomic_DNA"/>
</dbReference>
<gene>
    <name evidence="2" type="ORF">EYF80_025900</name>
</gene>
<proteinExistence type="predicted"/>
<keyword evidence="3" id="KW-1185">Reference proteome</keyword>
<dbReference type="Proteomes" id="UP000314294">
    <property type="component" value="Unassembled WGS sequence"/>
</dbReference>
<comment type="caution">
    <text evidence="2">The sequence shown here is derived from an EMBL/GenBank/DDBJ whole genome shotgun (WGS) entry which is preliminary data.</text>
</comment>
<dbReference type="AlphaFoldDB" id="A0A4Z2HE05"/>
<name>A0A4Z2HE05_9TELE</name>
<evidence type="ECO:0000256" key="1">
    <source>
        <dbReference type="SAM" id="MobiDB-lite"/>
    </source>
</evidence>
<organism evidence="2 3">
    <name type="scientific">Liparis tanakae</name>
    <name type="common">Tanaka's snailfish</name>
    <dbReference type="NCBI Taxonomy" id="230148"/>
    <lineage>
        <taxon>Eukaryota</taxon>
        <taxon>Metazoa</taxon>
        <taxon>Chordata</taxon>
        <taxon>Craniata</taxon>
        <taxon>Vertebrata</taxon>
        <taxon>Euteleostomi</taxon>
        <taxon>Actinopterygii</taxon>
        <taxon>Neopterygii</taxon>
        <taxon>Teleostei</taxon>
        <taxon>Neoteleostei</taxon>
        <taxon>Acanthomorphata</taxon>
        <taxon>Eupercaria</taxon>
        <taxon>Perciformes</taxon>
        <taxon>Cottioidei</taxon>
        <taxon>Cottales</taxon>
        <taxon>Liparidae</taxon>
        <taxon>Liparis</taxon>
    </lineage>
</organism>
<protein>
    <submittedName>
        <fullName evidence="2">Uncharacterized protein</fullName>
    </submittedName>
</protein>